<dbReference type="AlphaFoldDB" id="A0A7Y6IJ61"/>
<dbReference type="EMBL" id="JABWGO010000001">
    <property type="protein sequence ID" value="NUW38650.1"/>
    <property type="molecule type" value="Genomic_DNA"/>
</dbReference>
<feature type="domain" description="Activator of Hsp90 ATPase homologue 1/2-like C-terminal" evidence="2">
    <location>
        <begin position="32"/>
        <end position="124"/>
    </location>
</feature>
<sequence length="212" mass="22726">MIEIIDQIKLAHREVGEDGETKTVTISRRYEAAVEDVWDACTDPERIARWFLPVSGDFRVGGHYQLQGNAGGEILRCEPPGLLKVSWVMGDAPGLSEVEVRLTAEGKDSTLFELRHVATVPPGMWSTYGPGAVGVGWDLTVLGLGLHLAGGSIGDPRAWEASEEARRCMTVSAEAWGEAHRKAGESPETVAAMVKNTLGFYAPEPGAPASGQ</sequence>
<comment type="similarity">
    <text evidence="1">Belongs to the AHA1 family.</text>
</comment>
<evidence type="ECO:0000259" key="2">
    <source>
        <dbReference type="Pfam" id="PF08327"/>
    </source>
</evidence>
<organism evidence="3 4">
    <name type="scientific">Nonomuraea rhodomycinica</name>
    <dbReference type="NCBI Taxonomy" id="1712872"/>
    <lineage>
        <taxon>Bacteria</taxon>
        <taxon>Bacillati</taxon>
        <taxon>Actinomycetota</taxon>
        <taxon>Actinomycetes</taxon>
        <taxon>Streptosporangiales</taxon>
        <taxon>Streptosporangiaceae</taxon>
        <taxon>Nonomuraea</taxon>
    </lineage>
</organism>
<evidence type="ECO:0000313" key="3">
    <source>
        <dbReference type="EMBL" id="NUW38650.1"/>
    </source>
</evidence>
<keyword evidence="4" id="KW-1185">Reference proteome</keyword>
<dbReference type="Proteomes" id="UP000546126">
    <property type="component" value="Unassembled WGS sequence"/>
</dbReference>
<dbReference type="InterPro" id="IPR013538">
    <property type="entry name" value="ASHA1/2-like_C"/>
</dbReference>
<dbReference type="Gene3D" id="3.30.530.20">
    <property type="match status" value="1"/>
</dbReference>
<gene>
    <name evidence="3" type="ORF">HT134_00695</name>
</gene>
<proteinExistence type="inferred from homology"/>
<evidence type="ECO:0000313" key="4">
    <source>
        <dbReference type="Proteomes" id="UP000546126"/>
    </source>
</evidence>
<dbReference type="CDD" id="cd08899">
    <property type="entry name" value="SRPBCC_CalC_Aha1-like_6"/>
    <property type="match status" value="1"/>
</dbReference>
<reference evidence="3 4" key="1">
    <citation type="submission" date="2020-06" db="EMBL/GenBank/DDBJ databases">
        <authorList>
            <person name="Chanama M."/>
        </authorList>
    </citation>
    <scope>NUCLEOTIDE SEQUENCE [LARGE SCALE GENOMIC DNA]</scope>
    <source>
        <strain evidence="3 4">TBRC6557</strain>
    </source>
</reference>
<dbReference type="RefSeq" id="WP_175598298.1">
    <property type="nucleotide sequence ID" value="NZ_JABWGO010000001.1"/>
</dbReference>
<dbReference type="InterPro" id="IPR023393">
    <property type="entry name" value="START-like_dom_sf"/>
</dbReference>
<accession>A0A7Y6IJ61</accession>
<comment type="caution">
    <text evidence="3">The sequence shown here is derived from an EMBL/GenBank/DDBJ whole genome shotgun (WGS) entry which is preliminary data.</text>
</comment>
<dbReference type="SUPFAM" id="SSF55961">
    <property type="entry name" value="Bet v1-like"/>
    <property type="match status" value="1"/>
</dbReference>
<evidence type="ECO:0000256" key="1">
    <source>
        <dbReference type="ARBA" id="ARBA00006817"/>
    </source>
</evidence>
<protein>
    <submittedName>
        <fullName evidence="3">SRPBCC family protein</fullName>
    </submittedName>
</protein>
<dbReference type="Pfam" id="PF08327">
    <property type="entry name" value="AHSA1"/>
    <property type="match status" value="1"/>
</dbReference>
<name>A0A7Y6IJ61_9ACTN</name>